<sequence length="289" mass="30672">MNALSLTLAVILSTPAAPPMAAATEKKPATSTPTIEVPYRLTDTMHILVRAKINGKGPFNFILDTGAPAMILNQATGEKIGLKPDRDSWASLDRLQLEGGLEIPKAKLLMLDMFQLKGMNGLGLAGVELHGVIGYNLLARYRIQYDFTQDKLKWQPLDFTPPPLRRIAKGESSGGQGASLEMLGSVMAGLGGMGLKASTEVRGRGFLGIEVESIPDGGVKISSILPESPAAKAGLQVGDQLKQIKKTAIDTPRDVLKALATIPAGESVEITVERAGKSLTQTAKFGRGF</sequence>
<feature type="signal peptide" evidence="1">
    <location>
        <begin position="1"/>
        <end position="21"/>
    </location>
</feature>
<dbReference type="Gene3D" id="2.30.42.10">
    <property type="match status" value="1"/>
</dbReference>
<dbReference type="InParanoid" id="A0A6C2YJI4"/>
<dbReference type="SMART" id="SM00228">
    <property type="entry name" value="PDZ"/>
    <property type="match status" value="1"/>
</dbReference>
<accession>A0A6C2YJI4</accession>
<dbReference type="GO" id="GO:0004190">
    <property type="term" value="F:aspartic-type endopeptidase activity"/>
    <property type="evidence" value="ECO:0007669"/>
    <property type="project" value="InterPro"/>
</dbReference>
<dbReference type="PROSITE" id="PS00141">
    <property type="entry name" value="ASP_PROTEASE"/>
    <property type="match status" value="1"/>
</dbReference>
<dbReference type="Proteomes" id="UP000464378">
    <property type="component" value="Chromosome"/>
</dbReference>
<proteinExistence type="predicted"/>
<dbReference type="InterPro" id="IPR021109">
    <property type="entry name" value="Peptidase_aspartic_dom_sf"/>
</dbReference>
<name>A0A6C2YJI4_9BACT</name>
<organism evidence="3">
    <name type="scientific">Tuwongella immobilis</name>
    <dbReference type="NCBI Taxonomy" id="692036"/>
    <lineage>
        <taxon>Bacteria</taxon>
        <taxon>Pseudomonadati</taxon>
        <taxon>Planctomycetota</taxon>
        <taxon>Planctomycetia</taxon>
        <taxon>Gemmatales</taxon>
        <taxon>Gemmataceae</taxon>
        <taxon>Tuwongella</taxon>
    </lineage>
</organism>
<keyword evidence="1" id="KW-0732">Signal</keyword>
<evidence type="ECO:0000313" key="4">
    <source>
        <dbReference type="Proteomes" id="UP000464378"/>
    </source>
</evidence>
<feature type="chain" id="PRO_5033534861" description="PDZ domain-containing protein" evidence="1">
    <location>
        <begin position="22"/>
        <end position="289"/>
    </location>
</feature>
<keyword evidence="4" id="KW-1185">Reference proteome</keyword>
<dbReference type="SUPFAM" id="SSF50156">
    <property type="entry name" value="PDZ domain-like"/>
    <property type="match status" value="1"/>
</dbReference>
<protein>
    <recommendedName>
        <fullName evidence="2">PDZ domain-containing protein</fullName>
    </recommendedName>
</protein>
<dbReference type="AlphaFoldDB" id="A0A6C2YJI4"/>
<dbReference type="SUPFAM" id="SSF50630">
    <property type="entry name" value="Acid proteases"/>
    <property type="match status" value="1"/>
</dbReference>
<dbReference type="RefSeq" id="WP_162656984.1">
    <property type="nucleotide sequence ID" value="NZ_LR593887.1"/>
</dbReference>
<dbReference type="GO" id="GO:0006508">
    <property type="term" value="P:proteolysis"/>
    <property type="evidence" value="ECO:0007669"/>
    <property type="project" value="InterPro"/>
</dbReference>
<dbReference type="PROSITE" id="PS50106">
    <property type="entry name" value="PDZ"/>
    <property type="match status" value="1"/>
</dbReference>
<reference evidence="3" key="1">
    <citation type="submission" date="2019-04" db="EMBL/GenBank/DDBJ databases">
        <authorList>
            <consortium name="Science for Life Laboratories"/>
        </authorList>
    </citation>
    <scope>NUCLEOTIDE SEQUENCE</scope>
    <source>
        <strain evidence="3">MBLW1</strain>
    </source>
</reference>
<feature type="domain" description="PDZ" evidence="2">
    <location>
        <begin position="196"/>
        <end position="249"/>
    </location>
</feature>
<dbReference type="KEGG" id="tim:GMBLW1_22300"/>
<dbReference type="InterPro" id="IPR036034">
    <property type="entry name" value="PDZ_sf"/>
</dbReference>
<dbReference type="EMBL" id="LR586016">
    <property type="protein sequence ID" value="VIP01730.1"/>
    <property type="molecule type" value="Genomic_DNA"/>
</dbReference>
<gene>
    <name evidence="3" type="ORF">GMBLW1_22300</name>
</gene>
<dbReference type="Pfam" id="PF13180">
    <property type="entry name" value="PDZ_2"/>
    <property type="match status" value="1"/>
</dbReference>
<dbReference type="InterPro" id="IPR001478">
    <property type="entry name" value="PDZ"/>
</dbReference>
<evidence type="ECO:0000259" key="2">
    <source>
        <dbReference type="PROSITE" id="PS50106"/>
    </source>
</evidence>
<evidence type="ECO:0000313" key="3">
    <source>
        <dbReference type="EMBL" id="VIP01730.1"/>
    </source>
</evidence>
<evidence type="ECO:0000256" key="1">
    <source>
        <dbReference type="SAM" id="SignalP"/>
    </source>
</evidence>
<dbReference type="InterPro" id="IPR001969">
    <property type="entry name" value="Aspartic_peptidase_AS"/>
</dbReference>
<dbReference type="EMBL" id="LR593887">
    <property type="protein sequence ID" value="VTR99278.1"/>
    <property type="molecule type" value="Genomic_DNA"/>
</dbReference>
<dbReference type="Pfam" id="PF13650">
    <property type="entry name" value="Asp_protease_2"/>
    <property type="match status" value="1"/>
</dbReference>
<dbReference type="Gene3D" id="2.40.70.10">
    <property type="entry name" value="Acid Proteases"/>
    <property type="match status" value="1"/>
</dbReference>